<dbReference type="FunCoup" id="A0A6I9RSW8">
    <property type="interactions" value="2582"/>
</dbReference>
<dbReference type="GeneID" id="105052439"/>
<evidence type="ECO:0000313" key="3">
    <source>
        <dbReference type="Proteomes" id="UP000504607"/>
    </source>
</evidence>
<dbReference type="InParanoid" id="A0A6I9RSW8"/>
<feature type="region of interest" description="Disordered" evidence="1">
    <location>
        <begin position="1"/>
        <end position="48"/>
    </location>
</feature>
<sequence length="206" mass="23214">MAAEGERGESIEPKNDEEENEMADEGEREESIEPCEESSPNPNPRSVETKVPEVEVHLFRQGRGPIDVFRSKLGGWDQDRLEIQDILDKYGFKSLFAFHPSSGRSAPIRFSARNGRSLLSYSDGSVVLIDGEPKDSLVKPITKILIGTAVLTLLIAVFLKETPEWFQTLTSRFSGGTFPPWILACMVIVFTRLRKRTKNVLKKFGW</sequence>
<gene>
    <name evidence="4" type="primary">LOC105052439</name>
</gene>
<accession>A0A6I9RSW8</accession>
<evidence type="ECO:0000256" key="2">
    <source>
        <dbReference type="SAM" id="Phobius"/>
    </source>
</evidence>
<dbReference type="PANTHER" id="PTHR35475:SF1">
    <property type="entry name" value="WD REPEAT PROTEIN"/>
    <property type="match status" value="1"/>
</dbReference>
<organism evidence="3 4">
    <name type="scientific">Elaeis guineensis var. tenera</name>
    <name type="common">Oil palm</name>
    <dbReference type="NCBI Taxonomy" id="51953"/>
    <lineage>
        <taxon>Eukaryota</taxon>
        <taxon>Viridiplantae</taxon>
        <taxon>Streptophyta</taxon>
        <taxon>Embryophyta</taxon>
        <taxon>Tracheophyta</taxon>
        <taxon>Spermatophyta</taxon>
        <taxon>Magnoliopsida</taxon>
        <taxon>Liliopsida</taxon>
        <taxon>Arecaceae</taxon>
        <taxon>Arecoideae</taxon>
        <taxon>Cocoseae</taxon>
        <taxon>Elaeidinae</taxon>
        <taxon>Elaeis</taxon>
    </lineage>
</organism>
<dbReference type="RefSeq" id="XP_010931581.1">
    <property type="nucleotide sequence ID" value="XM_010933279.3"/>
</dbReference>
<feature type="transmembrane region" description="Helical" evidence="2">
    <location>
        <begin position="171"/>
        <end position="193"/>
    </location>
</feature>
<evidence type="ECO:0000313" key="4">
    <source>
        <dbReference type="RefSeq" id="XP_010931581.1"/>
    </source>
</evidence>
<keyword evidence="3" id="KW-1185">Reference proteome</keyword>
<keyword evidence="2" id="KW-1133">Transmembrane helix</keyword>
<keyword evidence="2" id="KW-0472">Membrane</keyword>
<protein>
    <submittedName>
        <fullName evidence="4">Uncharacterized protein LOC105052439</fullName>
    </submittedName>
</protein>
<feature type="transmembrane region" description="Helical" evidence="2">
    <location>
        <begin position="141"/>
        <end position="159"/>
    </location>
</feature>
<feature type="compositionally biased region" description="Acidic residues" evidence="1">
    <location>
        <begin position="15"/>
        <end position="36"/>
    </location>
</feature>
<reference evidence="4" key="1">
    <citation type="submission" date="2025-08" db="UniProtKB">
        <authorList>
            <consortium name="RefSeq"/>
        </authorList>
    </citation>
    <scope>IDENTIFICATION</scope>
</reference>
<feature type="compositionally biased region" description="Basic and acidic residues" evidence="1">
    <location>
        <begin position="1"/>
        <end position="14"/>
    </location>
</feature>
<dbReference type="OrthoDB" id="658712at2759"/>
<keyword evidence="2" id="KW-0812">Transmembrane</keyword>
<feature type="compositionally biased region" description="Low complexity" evidence="1">
    <location>
        <begin position="37"/>
        <end position="46"/>
    </location>
</feature>
<name>A0A6I9RSW8_ELAGV</name>
<dbReference type="AlphaFoldDB" id="A0A6I9RSW8"/>
<dbReference type="PANTHER" id="PTHR35475">
    <property type="entry name" value="WD REPEAT PROTEIN"/>
    <property type="match status" value="1"/>
</dbReference>
<dbReference type="Proteomes" id="UP000504607">
    <property type="component" value="Chromosome 1"/>
</dbReference>
<evidence type="ECO:0000256" key="1">
    <source>
        <dbReference type="SAM" id="MobiDB-lite"/>
    </source>
</evidence>
<proteinExistence type="predicted"/>
<dbReference type="KEGG" id="egu:105052439"/>